<comment type="subcellular location">
    <subcellularLocation>
        <location evidence="1">Host membrane</location>
        <topology evidence="1">Multi-pass membrane protein</topology>
    </subcellularLocation>
</comment>
<evidence type="ECO:0000256" key="4">
    <source>
        <dbReference type="ARBA" id="ARBA00035640"/>
    </source>
</evidence>
<evidence type="ECO:0000256" key="2">
    <source>
        <dbReference type="ARBA" id="ARBA00022870"/>
    </source>
</evidence>
<feature type="transmembrane region" description="Helical" evidence="5">
    <location>
        <begin position="257"/>
        <end position="290"/>
    </location>
</feature>
<keyword evidence="5" id="KW-0472">Membrane</keyword>
<dbReference type="eggNOG" id="ENOG502ZBCB">
    <property type="taxonomic scope" value="Bacteria"/>
</dbReference>
<comment type="similarity">
    <text evidence="4">Belongs to the SctE/SipB/YopB family.</text>
</comment>
<evidence type="ECO:0000313" key="8">
    <source>
        <dbReference type="Proteomes" id="UP000001890"/>
    </source>
</evidence>
<dbReference type="EMBL" id="FP565176">
    <property type="protein sequence ID" value="CBA16009.1"/>
    <property type="molecule type" value="Genomic_DNA"/>
</dbReference>
<dbReference type="AlphaFoldDB" id="D2UDP0"/>
<dbReference type="Proteomes" id="UP000001890">
    <property type="component" value="Chromosome"/>
</dbReference>
<sequence length="534" mass="55616">MIYQTMNAIADRALYVPNGDVIALMKSVALEGNTVHPSGKISLHSTQKYTAEAASLAVPQLKTPRAGITLDAGQAESLAEIIKSTSIGDADVSSALKRIGGNVASWEASLSEKVQAHMKAIFAFSVSVGHAQAAVDDCERGAMTSVKMNAAAAALAEAVSNEAACGVCARALPSTPESLGIDVTPLLSATAILTLAMAKLQKLMSKSDIDGLDSQRKTMNELSAARQADLQKSADEYAAKVAQAQRLEKIIGTIAKIGGWAMTIIGLGLALITGGASLLIAAAGVALMAADAIYEKETGKSFIDEAMQPLMDHTIKPMMEWLSKKVTSLLEDCGVPKDKAEIGGAVIAGLVVATVMMTGVVAVGSAAGKVASLVADSVAKEFAECMESTVFRSMKDVMAKLADDNGLKSVVSKVKTFYTEMREQAGLDRLEEGQIRAITTRGRLGLAVGETGLSGSQGVVNVIAANDIKDASIMQAATTRALADKKVIAQILQELATSFSNNLSAMTSLSNTMSDALKNETNADIFVLKNARSV</sequence>
<evidence type="ECO:0000259" key="6">
    <source>
        <dbReference type="Pfam" id="PF04888"/>
    </source>
</evidence>
<keyword evidence="5" id="KW-1133">Transmembrane helix</keyword>
<organism evidence="7 8">
    <name type="scientific">Xanthomonas albilineans (strain GPE PC73 / CFBP 7063)</name>
    <dbReference type="NCBI Taxonomy" id="380358"/>
    <lineage>
        <taxon>Bacteria</taxon>
        <taxon>Pseudomonadati</taxon>
        <taxon>Pseudomonadota</taxon>
        <taxon>Gammaproteobacteria</taxon>
        <taxon>Lysobacterales</taxon>
        <taxon>Lysobacteraceae</taxon>
        <taxon>Xanthomonas</taxon>
    </lineage>
</organism>
<gene>
    <name evidence="7" type="primary">xipB</name>
    <name evidence="7" type="ordered locus">XALc_1504</name>
</gene>
<feature type="domain" description="Translocator protein BipB-like C-terminal" evidence="6">
    <location>
        <begin position="197"/>
        <end position="530"/>
    </location>
</feature>
<keyword evidence="5" id="KW-0812">Transmembrane</keyword>
<keyword evidence="3" id="KW-0843">Virulence</keyword>
<keyword evidence="8" id="KW-1185">Reference proteome</keyword>
<evidence type="ECO:0000256" key="5">
    <source>
        <dbReference type="SAM" id="Phobius"/>
    </source>
</evidence>
<reference evidence="7 8" key="1">
    <citation type="journal article" date="2009" name="BMC Genomics">
        <title>The complete genome sequence of Xanthomonas albilineans provides new insights into the reductive genome evolution of the xylem-limited Xanthomonadaceae.</title>
        <authorList>
            <person name="Pieretti I."/>
            <person name="Royer M."/>
            <person name="Barbe V."/>
            <person name="Carrere S."/>
            <person name="Koebnik R."/>
            <person name="Cociancich S."/>
            <person name="Couloux A."/>
            <person name="Darrasse A."/>
            <person name="Gouzy J."/>
            <person name="Jacques M.A."/>
            <person name="Lauber E."/>
            <person name="Manceau C."/>
            <person name="Mangenot S."/>
            <person name="Poussier S."/>
            <person name="Segurens B."/>
            <person name="Szurek B."/>
            <person name="Verdier V."/>
            <person name="Arlat M."/>
            <person name="Rott P."/>
        </authorList>
    </citation>
    <scope>NUCLEOTIDE SEQUENCE [LARGE SCALE GENOMIC DNA]</scope>
    <source>
        <strain evidence="8">GPE PC73 / CFBP 7063</strain>
    </source>
</reference>
<name>D2UDP0_XANAP</name>
<dbReference type="RefSeq" id="WP_012916012.1">
    <property type="nucleotide sequence ID" value="NC_013722.1"/>
</dbReference>
<dbReference type="GO" id="GO:0033644">
    <property type="term" value="C:host cell membrane"/>
    <property type="evidence" value="ECO:0007669"/>
    <property type="project" value="UniProtKB-SubCell"/>
</dbReference>
<proteinExistence type="inferred from homology"/>
<dbReference type="InterPro" id="IPR006972">
    <property type="entry name" value="BipB-like_C"/>
</dbReference>
<dbReference type="Gene3D" id="1.20.120.330">
    <property type="entry name" value="Nucleotidyltransferases domain 2"/>
    <property type="match status" value="1"/>
</dbReference>
<evidence type="ECO:0000313" key="7">
    <source>
        <dbReference type="EMBL" id="CBA16009.1"/>
    </source>
</evidence>
<dbReference type="Pfam" id="PF04888">
    <property type="entry name" value="SseC"/>
    <property type="match status" value="1"/>
</dbReference>
<protein>
    <submittedName>
        <fullName evidence="7">Probable xsa-invasion protein</fullName>
    </submittedName>
</protein>
<keyword evidence="2" id="KW-1043">Host membrane</keyword>
<dbReference type="GeneID" id="57876807"/>
<evidence type="ECO:0000256" key="1">
    <source>
        <dbReference type="ARBA" id="ARBA00004301"/>
    </source>
</evidence>
<accession>D2UDP0</accession>
<feature type="transmembrane region" description="Helical" evidence="5">
    <location>
        <begin position="345"/>
        <end position="367"/>
    </location>
</feature>
<dbReference type="KEGG" id="xal:XALC_1504"/>
<dbReference type="STRING" id="380358.XALC_1504"/>
<evidence type="ECO:0000256" key="3">
    <source>
        <dbReference type="ARBA" id="ARBA00023026"/>
    </source>
</evidence>